<keyword evidence="1" id="KW-0175">Coiled coil</keyword>
<evidence type="ECO:0000313" key="4">
    <source>
        <dbReference type="Proteomes" id="UP000254889"/>
    </source>
</evidence>
<gene>
    <name evidence="3" type="ORF">DW352_11940</name>
</gene>
<feature type="coiled-coil region" evidence="1">
    <location>
        <begin position="53"/>
        <end position="115"/>
    </location>
</feature>
<dbReference type="RefSeq" id="WP_115691511.1">
    <property type="nucleotide sequence ID" value="NZ_CP031417.1"/>
</dbReference>
<dbReference type="AlphaFoldDB" id="A0A345ZW66"/>
<sequence length="115" mass="12057">MKLARLILAGAALALVGATSAAAQDIRGLEVCTAEKQMDRRTGCLQANVEFLQQALAKQARESNSKLDAANRERAAARTDLAAAKADIAALKDAVAKLQSELAQLKSKAEPAAKK</sequence>
<protein>
    <recommendedName>
        <fullName evidence="5">DUF1090 family protein</fullName>
    </recommendedName>
</protein>
<keyword evidence="2" id="KW-0732">Signal</keyword>
<evidence type="ECO:0008006" key="5">
    <source>
        <dbReference type="Google" id="ProtNLM"/>
    </source>
</evidence>
<reference evidence="3 4" key="1">
    <citation type="submission" date="2018-07" db="EMBL/GenBank/DDBJ databases">
        <authorList>
            <person name="Quirk P.G."/>
            <person name="Krulwich T.A."/>
        </authorList>
    </citation>
    <scope>NUCLEOTIDE SEQUENCE [LARGE SCALE GENOMIC DNA]</scope>
    <source>
        <strain evidence="3 4">CC-BB4</strain>
    </source>
</reference>
<accession>A0A345ZW66</accession>
<feature type="chain" id="PRO_5017071806" description="DUF1090 family protein" evidence="2">
    <location>
        <begin position="24"/>
        <end position="115"/>
    </location>
</feature>
<feature type="signal peptide" evidence="2">
    <location>
        <begin position="1"/>
        <end position="23"/>
    </location>
</feature>
<name>A0A345ZW66_9HYPH</name>
<dbReference type="OrthoDB" id="8240981at2"/>
<dbReference type="EMBL" id="CP031417">
    <property type="protein sequence ID" value="AXK81163.1"/>
    <property type="molecule type" value="Genomic_DNA"/>
</dbReference>
<dbReference type="Proteomes" id="UP000254889">
    <property type="component" value="Chromosome"/>
</dbReference>
<proteinExistence type="predicted"/>
<organism evidence="3 4">
    <name type="scientific">Pseudolabrys taiwanensis</name>
    <dbReference type="NCBI Taxonomy" id="331696"/>
    <lineage>
        <taxon>Bacteria</taxon>
        <taxon>Pseudomonadati</taxon>
        <taxon>Pseudomonadota</taxon>
        <taxon>Alphaproteobacteria</taxon>
        <taxon>Hyphomicrobiales</taxon>
        <taxon>Xanthobacteraceae</taxon>
        <taxon>Pseudolabrys</taxon>
    </lineage>
</organism>
<dbReference type="KEGG" id="ptaw:DW352_11940"/>
<evidence type="ECO:0000313" key="3">
    <source>
        <dbReference type="EMBL" id="AXK81163.1"/>
    </source>
</evidence>
<evidence type="ECO:0000256" key="1">
    <source>
        <dbReference type="SAM" id="Coils"/>
    </source>
</evidence>
<keyword evidence="4" id="KW-1185">Reference proteome</keyword>
<evidence type="ECO:0000256" key="2">
    <source>
        <dbReference type="SAM" id="SignalP"/>
    </source>
</evidence>